<feature type="domain" description="RING-type" evidence="12">
    <location>
        <begin position="176"/>
        <end position="478"/>
    </location>
</feature>
<proteinExistence type="predicted"/>
<feature type="compositionally biased region" description="Polar residues" evidence="10">
    <location>
        <begin position="1"/>
        <end position="11"/>
    </location>
</feature>
<dbReference type="Proteomes" id="UP000274822">
    <property type="component" value="Unassembled WGS sequence"/>
</dbReference>
<evidence type="ECO:0000259" key="12">
    <source>
        <dbReference type="PROSITE" id="PS51873"/>
    </source>
</evidence>
<keyword evidence="3" id="KW-0808">Transferase</keyword>
<name>A0A433Q1G1_9FUNG</name>
<keyword evidence="14" id="KW-1185">Reference proteome</keyword>
<dbReference type="InterPro" id="IPR017907">
    <property type="entry name" value="Znf_RING_CS"/>
</dbReference>
<evidence type="ECO:0000256" key="3">
    <source>
        <dbReference type="ARBA" id="ARBA00022679"/>
    </source>
</evidence>
<protein>
    <recommendedName>
        <fullName evidence="2">RBR-type E3 ubiquitin transferase</fullName>
        <ecNumber evidence="2">2.3.2.31</ecNumber>
    </recommendedName>
</protein>
<dbReference type="GO" id="GO:0016567">
    <property type="term" value="P:protein ubiquitination"/>
    <property type="evidence" value="ECO:0007669"/>
    <property type="project" value="InterPro"/>
</dbReference>
<dbReference type="PANTHER" id="PTHR11685">
    <property type="entry name" value="RBR FAMILY RING FINGER AND IBR DOMAIN-CONTAINING"/>
    <property type="match status" value="1"/>
</dbReference>
<dbReference type="EMBL" id="RBNJ01019294">
    <property type="protein sequence ID" value="RUS23588.1"/>
    <property type="molecule type" value="Genomic_DNA"/>
</dbReference>
<evidence type="ECO:0000256" key="6">
    <source>
        <dbReference type="ARBA" id="ARBA00022771"/>
    </source>
</evidence>
<dbReference type="PROSITE" id="PS50089">
    <property type="entry name" value="ZF_RING_2"/>
    <property type="match status" value="1"/>
</dbReference>
<dbReference type="GO" id="GO:0008270">
    <property type="term" value="F:zinc ion binding"/>
    <property type="evidence" value="ECO:0007669"/>
    <property type="project" value="UniProtKB-KW"/>
</dbReference>
<dbReference type="SUPFAM" id="SSF57850">
    <property type="entry name" value="RING/U-box"/>
    <property type="match status" value="3"/>
</dbReference>
<dbReference type="CDD" id="cd22584">
    <property type="entry name" value="Rcat_RBR_unk"/>
    <property type="match status" value="1"/>
</dbReference>
<evidence type="ECO:0000256" key="9">
    <source>
        <dbReference type="PROSITE-ProRule" id="PRU00175"/>
    </source>
</evidence>
<dbReference type="AlphaFoldDB" id="A0A433Q1G1"/>
<evidence type="ECO:0000256" key="5">
    <source>
        <dbReference type="ARBA" id="ARBA00022737"/>
    </source>
</evidence>
<evidence type="ECO:0000256" key="1">
    <source>
        <dbReference type="ARBA" id="ARBA00001798"/>
    </source>
</evidence>
<evidence type="ECO:0000256" key="7">
    <source>
        <dbReference type="ARBA" id="ARBA00022786"/>
    </source>
</evidence>
<keyword evidence="7" id="KW-0833">Ubl conjugation pathway</keyword>
<dbReference type="Gene3D" id="1.20.120.1750">
    <property type="match status" value="1"/>
</dbReference>
<accession>A0A433Q1G1</accession>
<evidence type="ECO:0000256" key="2">
    <source>
        <dbReference type="ARBA" id="ARBA00012251"/>
    </source>
</evidence>
<comment type="caution">
    <text evidence="13">The sequence shown here is derived from an EMBL/GenBank/DDBJ whole genome shotgun (WGS) entry which is preliminary data.</text>
</comment>
<feature type="region of interest" description="Disordered" evidence="10">
    <location>
        <begin position="1"/>
        <end position="37"/>
    </location>
</feature>
<keyword evidence="4" id="KW-0479">Metal-binding</keyword>
<evidence type="ECO:0000313" key="14">
    <source>
        <dbReference type="Proteomes" id="UP000274822"/>
    </source>
</evidence>
<dbReference type="InterPro" id="IPR002867">
    <property type="entry name" value="IBR_dom"/>
</dbReference>
<feature type="compositionally biased region" description="Basic residues" evidence="10">
    <location>
        <begin position="116"/>
        <end position="140"/>
    </location>
</feature>
<evidence type="ECO:0000256" key="8">
    <source>
        <dbReference type="ARBA" id="ARBA00022833"/>
    </source>
</evidence>
<dbReference type="PROSITE" id="PS00518">
    <property type="entry name" value="ZF_RING_1"/>
    <property type="match status" value="1"/>
</dbReference>
<dbReference type="InterPro" id="IPR001841">
    <property type="entry name" value="Znf_RING"/>
</dbReference>
<comment type="catalytic activity">
    <reaction evidence="1">
        <text>[E2 ubiquitin-conjugating enzyme]-S-ubiquitinyl-L-cysteine + [acceptor protein]-L-lysine = [E2 ubiquitin-conjugating enzyme]-L-cysteine + [acceptor protein]-N(6)-ubiquitinyl-L-lysine.</text>
        <dbReference type="EC" id="2.3.2.31"/>
    </reaction>
</comment>
<keyword evidence="5" id="KW-0677">Repeat</keyword>
<keyword evidence="6 9" id="KW-0863">Zinc-finger</keyword>
<feature type="region of interest" description="Disordered" evidence="10">
    <location>
        <begin position="113"/>
        <end position="160"/>
    </location>
</feature>
<dbReference type="InterPro" id="IPR013083">
    <property type="entry name" value="Znf_RING/FYVE/PHD"/>
</dbReference>
<dbReference type="InterPro" id="IPR031127">
    <property type="entry name" value="E3_UB_ligase_RBR"/>
</dbReference>
<feature type="compositionally biased region" description="Polar residues" evidence="10">
    <location>
        <begin position="142"/>
        <end position="158"/>
    </location>
</feature>
<dbReference type="InterPro" id="IPR044066">
    <property type="entry name" value="TRIAD_supradom"/>
</dbReference>
<evidence type="ECO:0000259" key="11">
    <source>
        <dbReference type="PROSITE" id="PS50089"/>
    </source>
</evidence>
<keyword evidence="8" id="KW-0862">Zinc</keyword>
<gene>
    <name evidence="13" type="ORF">BC938DRAFT_474915</name>
</gene>
<reference evidence="13 14" key="1">
    <citation type="journal article" date="2018" name="New Phytol.">
        <title>Phylogenomics of Endogonaceae and evolution of mycorrhizas within Mucoromycota.</title>
        <authorList>
            <person name="Chang Y."/>
            <person name="Desiro A."/>
            <person name="Na H."/>
            <person name="Sandor L."/>
            <person name="Lipzen A."/>
            <person name="Clum A."/>
            <person name="Barry K."/>
            <person name="Grigoriev I.V."/>
            <person name="Martin F.M."/>
            <person name="Stajich J.E."/>
            <person name="Smith M.E."/>
            <person name="Bonito G."/>
            <person name="Spatafora J.W."/>
        </authorList>
    </citation>
    <scope>NUCLEOTIDE SEQUENCE [LARGE SCALE GENOMIC DNA]</scope>
    <source>
        <strain evidence="13 14">AD002</strain>
    </source>
</reference>
<dbReference type="GO" id="GO:0061630">
    <property type="term" value="F:ubiquitin protein ligase activity"/>
    <property type="evidence" value="ECO:0007669"/>
    <property type="project" value="UniProtKB-EC"/>
</dbReference>
<sequence length="618" mass="68554">MTTLAVQSQPVPAQPLRHASDPIKSDHTHRKKKQSHPTVIDDWIKVLATNKSAESSLNTVDDVFCEIAAKLEQDGCALDESVMEFFLVEWLSDEEDRDDARLQLLFELLPPAPTKGKSKSRSHLARRSHNKGKGKGKGKSVARNSISRSRPHSLTQPLTILEEHEEATRQRALEMPTYECGICFDTFHLMSDTPQPADASSTTNQGTLLPCTHGFCSECLSGFISHKLKEASLTFPIACPSFKCTGHVSDVVAERALGKEGMEVWWQKVVESGLQNVIYCPHKGCGAPMELDPDIKKDSGPVECWECHRGFCGNCLTMWHTGTRAHHFSRSPDFMHPPRRLLHVFVVNDGTVSHQLFAPPSSSRTSLDIHAGLTCKQYQSLPPSQRNPEEVALLNLATSMSWHRCPKCRALIERNVRHRSFFFFFCGRIVDYLPNMIVFSLPQQGCNHMTCRCKAEFCYRCGNMWANQKCTVDCHLWNDEKLREERMRLGIIYSGEDAKANEDAKTTADKAKAKSKGKSADVVTISGNAVASSSRPQAPARLNRASLLTATRRNDFTASTSAAPVPLTPTFRTQATLEALTRPPVTALNTTTLAALNGTTGGLRAVRKDPKDKDCVIS</sequence>
<dbReference type="PROSITE" id="PS51873">
    <property type="entry name" value="TRIAD"/>
    <property type="match status" value="1"/>
</dbReference>
<feature type="domain" description="RING-type" evidence="11">
    <location>
        <begin position="180"/>
        <end position="243"/>
    </location>
</feature>
<dbReference type="Gene3D" id="3.30.40.10">
    <property type="entry name" value="Zinc/RING finger domain, C3HC4 (zinc finger)"/>
    <property type="match status" value="1"/>
</dbReference>
<evidence type="ECO:0000313" key="13">
    <source>
        <dbReference type="EMBL" id="RUS23588.1"/>
    </source>
</evidence>
<evidence type="ECO:0000256" key="4">
    <source>
        <dbReference type="ARBA" id="ARBA00022723"/>
    </source>
</evidence>
<dbReference type="Pfam" id="PF01485">
    <property type="entry name" value="IBR"/>
    <property type="match status" value="1"/>
</dbReference>
<dbReference type="EC" id="2.3.2.31" evidence="2"/>
<organism evidence="13 14">
    <name type="scientific">Jimgerdemannia flammicorona</name>
    <dbReference type="NCBI Taxonomy" id="994334"/>
    <lineage>
        <taxon>Eukaryota</taxon>
        <taxon>Fungi</taxon>
        <taxon>Fungi incertae sedis</taxon>
        <taxon>Mucoromycota</taxon>
        <taxon>Mucoromycotina</taxon>
        <taxon>Endogonomycetes</taxon>
        <taxon>Endogonales</taxon>
        <taxon>Endogonaceae</taxon>
        <taxon>Jimgerdemannia</taxon>
    </lineage>
</organism>
<evidence type="ECO:0000256" key="10">
    <source>
        <dbReference type="SAM" id="MobiDB-lite"/>
    </source>
</evidence>